<feature type="transmembrane region" description="Helical" evidence="1">
    <location>
        <begin position="6"/>
        <end position="23"/>
    </location>
</feature>
<dbReference type="EMBL" id="CP021780">
    <property type="protein sequence ID" value="ASA20710.1"/>
    <property type="molecule type" value="Genomic_DNA"/>
</dbReference>
<evidence type="ECO:0000313" key="4">
    <source>
        <dbReference type="Proteomes" id="UP000249890"/>
    </source>
</evidence>
<keyword evidence="1" id="KW-1133">Transmembrane helix</keyword>
<gene>
    <name evidence="3" type="ORF">B9T62_07855</name>
</gene>
<protein>
    <recommendedName>
        <fullName evidence="2">Peptidase M56 domain-containing protein</fullName>
    </recommendedName>
</protein>
<keyword evidence="4" id="KW-1185">Reference proteome</keyword>
<dbReference type="PANTHER" id="PTHR34978:SF3">
    <property type="entry name" value="SLR0241 PROTEIN"/>
    <property type="match status" value="1"/>
</dbReference>
<dbReference type="AlphaFoldDB" id="A0A2Z2KCJ9"/>
<dbReference type="KEGG" id="pdh:B9T62_07855"/>
<dbReference type="RefSeq" id="WP_087914728.1">
    <property type="nucleotide sequence ID" value="NZ_CP021780.1"/>
</dbReference>
<dbReference type="OrthoDB" id="9770467at2"/>
<keyword evidence="1" id="KW-0472">Membrane</keyword>
<name>A0A2Z2KCJ9_9BACL</name>
<evidence type="ECO:0000313" key="3">
    <source>
        <dbReference type="EMBL" id="ASA20710.1"/>
    </source>
</evidence>
<reference evidence="3 4" key="1">
    <citation type="submission" date="2017-06" db="EMBL/GenBank/DDBJ databases">
        <title>Complete genome sequence of Paenibacillus donghaensis KCTC 13049T isolated from East Sea sediment, South Korea.</title>
        <authorList>
            <person name="Jung B.K."/>
            <person name="Hong S.-J."/>
            <person name="Shin J.-H."/>
        </authorList>
    </citation>
    <scope>NUCLEOTIDE SEQUENCE [LARGE SCALE GENOMIC DNA]</scope>
    <source>
        <strain evidence="3 4">KCTC 13049</strain>
    </source>
</reference>
<dbReference type="CDD" id="cd07341">
    <property type="entry name" value="M56_BlaR1_MecR1_like"/>
    <property type="match status" value="1"/>
</dbReference>
<dbReference type="InterPro" id="IPR008756">
    <property type="entry name" value="Peptidase_M56"/>
</dbReference>
<accession>A0A2Z2KCJ9</accession>
<dbReference type="PANTHER" id="PTHR34978">
    <property type="entry name" value="POSSIBLE SENSOR-TRANSDUCER PROTEIN BLAR"/>
    <property type="match status" value="1"/>
</dbReference>
<feature type="domain" description="Peptidase M56" evidence="2">
    <location>
        <begin position="5"/>
        <end position="283"/>
    </location>
</feature>
<feature type="transmembrane region" description="Helical" evidence="1">
    <location>
        <begin position="35"/>
        <end position="52"/>
    </location>
</feature>
<dbReference type="Proteomes" id="UP000249890">
    <property type="component" value="Chromosome"/>
</dbReference>
<sequence length="625" mass="69748">MTDWLLGTTLAGSIASLVLIVLRSRLAKLLGGRRYYALWLMVLLLYLIPLQLDIQAFSPQREVYVEQTGGYPAVTPETTGSSGNMEAAASSTLVAENRIPADHFSLSADQWLLIIWATGAALMLGRYFLGYVRFKQTVTQTVVHSSLKGHIPVVVSSHIHSPMLIGFRKPRIVMPDKIVGSSAYQLALEHERIHHQQKDAWIKLLAVVVNSVHWYNPLSYLALSYAAEACEYAVDEQITRQMKPEDKKRYSEMILYYASQRVYAMNNSLAQPKKQLYRRFSLIMTKDKNSPKSAVAGVMLAVILAVVSVFASSAVFAEPPKALKLYAGAMRTYYDPTKPLEENVQHTLGHYFANKMRVTEGPVYIDANGLKIDYYNRTQPYYRITKKWQDNNVDIADSAALTLSVKGRELKVAFAGKAAAYKNDEIIKEMIVNQITFELANDNHAFIDELLQRGVYVIDEVVAAKDFAFQVRTASNNEIITSNPKNFGYVGWKPLTDYDAKSETSKLFSGMVTLPAIGNTSDGTEGKVIGKALVLKSGKTLTIDVKETTDLTPTVSLSIVDQTTGELVYWEPAAPSGWRYIYTPSKPYVGHSFKVIASASGEQQDQVSMEIFTYKIGEWETSVTR</sequence>
<dbReference type="Pfam" id="PF05569">
    <property type="entry name" value="Peptidase_M56"/>
    <property type="match status" value="1"/>
</dbReference>
<dbReference type="InterPro" id="IPR052173">
    <property type="entry name" value="Beta-lactam_resp_regulator"/>
</dbReference>
<evidence type="ECO:0000259" key="2">
    <source>
        <dbReference type="Pfam" id="PF05569"/>
    </source>
</evidence>
<feature type="transmembrane region" description="Helical" evidence="1">
    <location>
        <begin position="111"/>
        <end position="129"/>
    </location>
</feature>
<feature type="transmembrane region" description="Helical" evidence="1">
    <location>
        <begin position="294"/>
        <end position="316"/>
    </location>
</feature>
<evidence type="ECO:0000256" key="1">
    <source>
        <dbReference type="SAM" id="Phobius"/>
    </source>
</evidence>
<organism evidence="3 4">
    <name type="scientific">Paenibacillus donghaensis</name>
    <dbReference type="NCBI Taxonomy" id="414771"/>
    <lineage>
        <taxon>Bacteria</taxon>
        <taxon>Bacillati</taxon>
        <taxon>Bacillota</taxon>
        <taxon>Bacilli</taxon>
        <taxon>Bacillales</taxon>
        <taxon>Paenibacillaceae</taxon>
        <taxon>Paenibacillus</taxon>
    </lineage>
</organism>
<proteinExistence type="predicted"/>
<keyword evidence="1" id="KW-0812">Transmembrane</keyword>